<feature type="region of interest" description="Disordered" evidence="1">
    <location>
        <begin position="767"/>
        <end position="805"/>
    </location>
</feature>
<evidence type="ECO:0000259" key="2">
    <source>
        <dbReference type="Pfam" id="PF12657"/>
    </source>
</evidence>
<dbReference type="InterPro" id="IPR024764">
    <property type="entry name" value="TFIIIC_Znf"/>
</dbReference>
<sequence>MAELSLPQPTILTSRTLQSKLCSPTPHGISWNDDGQCMFITPKGIVVTTPYIASTLPPPTYPMDLRQVQKVTKTQRGRYTKDDAEDEGEAQHNPHIASQNRQKARRPEGGEVGWWSTVIEAERAHDRDQMSNHNTTEDRCMASVVLGDKDFSLKQAVWSPSGLSSLGGCLLVALTTSLRISVYAPQDDPLREPWIEIVDLSLLTNELFPESEDKLLRMRPACVQWSSFIPLPSMLNIDGSILAVSYRVGKVILWTYQSKTFEPLGIIDLGSSGVWASDMAWSSWKITDEDCEACLAFGLTDGSIKVLLISRKPENGSWAFKTSHLVAIDEDERSITAIRWIKDVLVWTKTASVHMFASEKSQGVAWKGKRMVRLNRIGNWPSANAMDNCIGIHLLTKSTLVVVLSSLSTHLIESFDRMPALAPDIESLRLALPLRQMYLEHLSANPAMSITRWRKLTVNHDGWTTQASGWTAIGSWGNLMAWVTEPKSYHSLHASADAESYIHFVVANLGSVGPQLDESIIMALKRTIEQPPILLHISSQFVLLPFLLHLLTLSQSELLAAELLKLAQLDTQPTDVSPGDIGLWSHSALNSRRLRLVLTLWCISTFPSFASEFQALAKSISAEIHSYLITLTLQMISESAIATVAIDPTDRIYLHCLIKRAQGPSGPIAAPAYPGAAEVSQSHIKQLSIWISQEGDASSIPQASAEDGCAICGTIVGEDGRCEKGHQLTERCSVTNLIISEIPYRICSICSAPSLLPWRYRNSPLPLGRNGRPQDAASSTQARSSTKVSPSRPRNDDHAAETNRGPIVQMVLEHAVECPICGGRWIRVGKRTSF</sequence>
<dbReference type="KEGG" id="cdep:91087670"/>
<organism evidence="4 5">
    <name type="scientific">Cryptococcus depauperatus CBS 7841</name>
    <dbReference type="NCBI Taxonomy" id="1295531"/>
    <lineage>
        <taxon>Eukaryota</taxon>
        <taxon>Fungi</taxon>
        <taxon>Dikarya</taxon>
        <taxon>Basidiomycota</taxon>
        <taxon>Agaricomycotina</taxon>
        <taxon>Tremellomycetes</taxon>
        <taxon>Tremellales</taxon>
        <taxon>Cryptococcaceae</taxon>
        <taxon>Cryptococcus</taxon>
    </lineage>
</organism>
<dbReference type="EMBL" id="CP143787">
    <property type="protein sequence ID" value="WVN88258.1"/>
    <property type="molecule type" value="Genomic_DNA"/>
</dbReference>
<proteinExistence type="predicted"/>
<dbReference type="AlphaFoldDB" id="A0AAJ8M1N8"/>
<dbReference type="Pfam" id="PF12657">
    <property type="entry name" value="TFIIIC_delta"/>
    <property type="match status" value="1"/>
</dbReference>
<dbReference type="InterPro" id="IPR044230">
    <property type="entry name" value="GTF3C4"/>
</dbReference>
<evidence type="ECO:0000259" key="3">
    <source>
        <dbReference type="Pfam" id="PF12660"/>
    </source>
</evidence>
<dbReference type="Proteomes" id="UP000094043">
    <property type="component" value="Chromosome 4"/>
</dbReference>
<dbReference type="GO" id="GO:0006384">
    <property type="term" value="P:transcription initiation at RNA polymerase III promoter"/>
    <property type="evidence" value="ECO:0007669"/>
    <property type="project" value="InterPro"/>
</dbReference>
<evidence type="ECO:0008006" key="6">
    <source>
        <dbReference type="Google" id="ProtNLM"/>
    </source>
</evidence>
<reference evidence="4" key="3">
    <citation type="submission" date="2024-01" db="EMBL/GenBank/DDBJ databases">
        <authorList>
            <person name="Coelho M.A."/>
            <person name="David-Palma M."/>
            <person name="Shea T."/>
            <person name="Sun S."/>
            <person name="Cuomo C.A."/>
            <person name="Heitman J."/>
        </authorList>
    </citation>
    <scope>NUCLEOTIDE SEQUENCE</scope>
    <source>
        <strain evidence="4">CBS 7841</strain>
    </source>
</reference>
<dbReference type="GeneID" id="91087670"/>
<reference evidence="4" key="1">
    <citation type="submission" date="2016-06" db="EMBL/GenBank/DDBJ databases">
        <authorList>
            <person name="Cuomo C."/>
            <person name="Litvintseva A."/>
            <person name="Heitman J."/>
            <person name="Chen Y."/>
            <person name="Sun S."/>
            <person name="Springer D."/>
            <person name="Dromer F."/>
            <person name="Young S."/>
            <person name="Zeng Q."/>
            <person name="Chapman S."/>
            <person name="Gujja S."/>
            <person name="Saif S."/>
            <person name="Birren B."/>
        </authorList>
    </citation>
    <scope>NUCLEOTIDE SEQUENCE</scope>
    <source>
        <strain evidence="4">CBS 7841</strain>
    </source>
</reference>
<dbReference type="PANTHER" id="PTHR15496">
    <property type="entry name" value="GENERAL TRANSCRIPTION FACTOR 3C POLYPEPTIDE 4 FAMILY"/>
    <property type="match status" value="1"/>
</dbReference>
<protein>
    <recommendedName>
        <fullName evidence="6">Transcription factor IIIC 90kDa subunit N-terminal domain-containing protein</fullName>
    </recommendedName>
</protein>
<evidence type="ECO:0000256" key="1">
    <source>
        <dbReference type="SAM" id="MobiDB-lite"/>
    </source>
</evidence>
<feature type="region of interest" description="Disordered" evidence="1">
    <location>
        <begin position="72"/>
        <end position="109"/>
    </location>
</feature>
<dbReference type="Pfam" id="PF12660">
    <property type="entry name" value="zf-TFIIIC"/>
    <property type="match status" value="1"/>
</dbReference>
<name>A0AAJ8M1N8_9TREE</name>
<evidence type="ECO:0000313" key="5">
    <source>
        <dbReference type="Proteomes" id="UP000094043"/>
    </source>
</evidence>
<dbReference type="GO" id="GO:0004402">
    <property type="term" value="F:histone acetyltransferase activity"/>
    <property type="evidence" value="ECO:0007669"/>
    <property type="project" value="InterPro"/>
</dbReference>
<dbReference type="InterPro" id="IPR036322">
    <property type="entry name" value="WD40_repeat_dom_sf"/>
</dbReference>
<dbReference type="SUPFAM" id="SSF50978">
    <property type="entry name" value="WD40 repeat-like"/>
    <property type="match status" value="1"/>
</dbReference>
<feature type="compositionally biased region" description="Polar residues" evidence="1">
    <location>
        <begin position="776"/>
        <end position="789"/>
    </location>
</feature>
<feature type="domain" description="Transcription factor IIIC 90kDa subunit N-terminal" evidence="2">
    <location>
        <begin position="31"/>
        <end position="465"/>
    </location>
</feature>
<evidence type="ECO:0000313" key="4">
    <source>
        <dbReference type="EMBL" id="WVN88258.1"/>
    </source>
</evidence>
<dbReference type="PANTHER" id="PTHR15496:SF2">
    <property type="entry name" value="GENERAL TRANSCRIPTION FACTOR 3C POLYPEPTIDE 4"/>
    <property type="match status" value="1"/>
</dbReference>
<dbReference type="InterPro" id="IPR024761">
    <property type="entry name" value="TFIIIC_delta_N"/>
</dbReference>
<dbReference type="RefSeq" id="XP_066068958.1">
    <property type="nucleotide sequence ID" value="XM_066212861.1"/>
</dbReference>
<dbReference type="GO" id="GO:0000127">
    <property type="term" value="C:transcription factor TFIIIC complex"/>
    <property type="evidence" value="ECO:0007669"/>
    <property type="project" value="InterPro"/>
</dbReference>
<gene>
    <name evidence="4" type="ORF">L203_103459</name>
</gene>
<keyword evidence="5" id="KW-1185">Reference proteome</keyword>
<reference evidence="4" key="2">
    <citation type="journal article" date="2022" name="Elife">
        <title>Obligate sexual reproduction of a homothallic fungus closely related to the Cryptococcus pathogenic species complex.</title>
        <authorList>
            <person name="Passer A.R."/>
            <person name="Clancey S.A."/>
            <person name="Shea T."/>
            <person name="David-Palma M."/>
            <person name="Averette A.F."/>
            <person name="Boekhout T."/>
            <person name="Porcel B.M."/>
            <person name="Nowrousian M."/>
            <person name="Cuomo C.A."/>
            <person name="Sun S."/>
            <person name="Heitman J."/>
            <person name="Coelho M.A."/>
        </authorList>
    </citation>
    <scope>NUCLEOTIDE SEQUENCE</scope>
    <source>
        <strain evidence="4">CBS 7841</strain>
    </source>
</reference>
<accession>A0AAJ8M1N8</accession>
<feature type="domain" description="Transcription factor IIIC putative zinc-finger" evidence="3">
    <location>
        <begin position="702"/>
        <end position="824"/>
    </location>
</feature>